<protein>
    <submittedName>
        <fullName evidence="1">Uncharacterized protein</fullName>
    </submittedName>
</protein>
<name>A0AAN8ZLY4_9MAGN</name>
<organism evidence="1 2">
    <name type="scientific">Dillenia turbinata</name>
    <dbReference type="NCBI Taxonomy" id="194707"/>
    <lineage>
        <taxon>Eukaryota</taxon>
        <taxon>Viridiplantae</taxon>
        <taxon>Streptophyta</taxon>
        <taxon>Embryophyta</taxon>
        <taxon>Tracheophyta</taxon>
        <taxon>Spermatophyta</taxon>
        <taxon>Magnoliopsida</taxon>
        <taxon>eudicotyledons</taxon>
        <taxon>Gunneridae</taxon>
        <taxon>Pentapetalae</taxon>
        <taxon>Dilleniales</taxon>
        <taxon>Dilleniaceae</taxon>
        <taxon>Dillenia</taxon>
    </lineage>
</organism>
<feature type="non-terminal residue" evidence="1">
    <location>
        <position position="99"/>
    </location>
</feature>
<evidence type="ECO:0000313" key="2">
    <source>
        <dbReference type="Proteomes" id="UP001370490"/>
    </source>
</evidence>
<evidence type="ECO:0000313" key="1">
    <source>
        <dbReference type="EMBL" id="KAK6942362.1"/>
    </source>
</evidence>
<sequence length="99" mass="11369">MGQEFAFACNMRCIMQQPENILVYLFEAWFHIPYLSEDDTMLSGACSRLDGHLMDGDEKFSDIWQYDSYCQSGCRNFGALAARESYMWTPVTLTKGPSE</sequence>
<keyword evidence="2" id="KW-1185">Reference proteome</keyword>
<proteinExistence type="predicted"/>
<dbReference type="Proteomes" id="UP001370490">
    <property type="component" value="Unassembled WGS sequence"/>
</dbReference>
<reference evidence="1 2" key="1">
    <citation type="submission" date="2023-12" db="EMBL/GenBank/DDBJ databases">
        <title>A high-quality genome assembly for Dillenia turbinata (Dilleniales).</title>
        <authorList>
            <person name="Chanderbali A."/>
        </authorList>
    </citation>
    <scope>NUCLEOTIDE SEQUENCE [LARGE SCALE GENOMIC DNA]</scope>
    <source>
        <strain evidence="1">LSX21</strain>
        <tissue evidence="1">Leaf</tissue>
    </source>
</reference>
<accession>A0AAN8ZLY4</accession>
<dbReference type="AlphaFoldDB" id="A0AAN8ZLY4"/>
<comment type="caution">
    <text evidence="1">The sequence shown here is derived from an EMBL/GenBank/DDBJ whole genome shotgun (WGS) entry which is preliminary data.</text>
</comment>
<gene>
    <name evidence="1" type="ORF">RJ641_027739</name>
</gene>
<dbReference type="EMBL" id="JBAMMX010000004">
    <property type="protein sequence ID" value="KAK6942362.1"/>
    <property type="molecule type" value="Genomic_DNA"/>
</dbReference>